<dbReference type="InterPro" id="IPR004017">
    <property type="entry name" value="Cys_rich_dom"/>
</dbReference>
<evidence type="ECO:0000313" key="7">
    <source>
        <dbReference type="EMBL" id="VAW86164.1"/>
    </source>
</evidence>
<dbReference type="PROSITE" id="PS51379">
    <property type="entry name" value="4FE4S_FER_2"/>
    <property type="match status" value="2"/>
</dbReference>
<dbReference type="PANTHER" id="PTHR32479:SF17">
    <property type="entry name" value="GLYCOLATE OXIDASE IRON-SULFUR SUBUNIT"/>
    <property type="match status" value="1"/>
</dbReference>
<evidence type="ECO:0000256" key="5">
    <source>
        <dbReference type="ARBA" id="ARBA00023014"/>
    </source>
</evidence>
<evidence type="ECO:0000256" key="2">
    <source>
        <dbReference type="ARBA" id="ARBA00022723"/>
    </source>
</evidence>
<dbReference type="GO" id="GO:0051539">
    <property type="term" value="F:4 iron, 4 sulfur cluster binding"/>
    <property type="evidence" value="ECO:0007669"/>
    <property type="project" value="UniProtKB-KW"/>
</dbReference>
<dbReference type="InterPro" id="IPR009051">
    <property type="entry name" value="Helical_ferredxn"/>
</dbReference>
<keyword evidence="1" id="KW-0004">4Fe-4S</keyword>
<dbReference type="PIRSF" id="PIRSF000139">
    <property type="entry name" value="Glc_ox_4Fe-4S"/>
    <property type="match status" value="1"/>
</dbReference>
<feature type="domain" description="4Fe-4S ferredoxin-type" evidence="6">
    <location>
        <begin position="12"/>
        <end position="41"/>
    </location>
</feature>
<keyword evidence="5" id="KW-0411">Iron-sulfur</keyword>
<dbReference type="InterPro" id="IPR017896">
    <property type="entry name" value="4Fe4S_Fe-S-bd"/>
</dbReference>
<dbReference type="Pfam" id="PF02754">
    <property type="entry name" value="CCG"/>
    <property type="match status" value="2"/>
</dbReference>
<evidence type="ECO:0000256" key="4">
    <source>
        <dbReference type="ARBA" id="ARBA00023004"/>
    </source>
</evidence>
<reference evidence="7" key="1">
    <citation type="submission" date="2018-06" db="EMBL/GenBank/DDBJ databases">
        <authorList>
            <person name="Zhirakovskaya E."/>
        </authorList>
    </citation>
    <scope>NUCLEOTIDE SEQUENCE</scope>
</reference>
<dbReference type="GO" id="GO:0019154">
    <property type="term" value="F:glycolate dehydrogenase activity"/>
    <property type="evidence" value="ECO:0007669"/>
    <property type="project" value="UniProtKB-EC"/>
</dbReference>
<dbReference type="EC" id="1.1.99.14" evidence="7"/>
<evidence type="ECO:0000256" key="3">
    <source>
        <dbReference type="ARBA" id="ARBA00022737"/>
    </source>
</evidence>
<dbReference type="InterPro" id="IPR012257">
    <property type="entry name" value="Glc_ox_4Fe-4S"/>
</dbReference>
<dbReference type="PROSITE" id="PS00198">
    <property type="entry name" value="4FE4S_FER_1"/>
    <property type="match status" value="2"/>
</dbReference>
<name>A0A3B0ZXH4_9ZZZZ</name>
<dbReference type="AlphaFoldDB" id="A0A3B0ZXH4"/>
<dbReference type="PANTHER" id="PTHR32479">
    <property type="entry name" value="GLYCOLATE OXIDASE IRON-SULFUR SUBUNIT"/>
    <property type="match status" value="1"/>
</dbReference>
<dbReference type="EMBL" id="UOFO01000088">
    <property type="protein sequence ID" value="VAW86164.1"/>
    <property type="molecule type" value="Genomic_DNA"/>
</dbReference>
<dbReference type="Gene3D" id="1.10.1060.10">
    <property type="entry name" value="Alpha-helical ferredoxin"/>
    <property type="match status" value="1"/>
</dbReference>
<proteinExistence type="predicted"/>
<keyword evidence="4" id="KW-0408">Iron</keyword>
<dbReference type="SUPFAM" id="SSF54862">
    <property type="entry name" value="4Fe-4S ferredoxins"/>
    <property type="match status" value="1"/>
</dbReference>
<keyword evidence="2" id="KW-0479">Metal-binding</keyword>
<dbReference type="GO" id="GO:0046872">
    <property type="term" value="F:metal ion binding"/>
    <property type="evidence" value="ECO:0007669"/>
    <property type="project" value="UniProtKB-KW"/>
</dbReference>
<accession>A0A3B0ZXH4</accession>
<dbReference type="InterPro" id="IPR017900">
    <property type="entry name" value="4Fe4S_Fe_S_CS"/>
</dbReference>
<evidence type="ECO:0000256" key="1">
    <source>
        <dbReference type="ARBA" id="ARBA00022485"/>
    </source>
</evidence>
<protein>
    <submittedName>
        <fullName evidence="7">Glycolate dehydrogenase, iron-sulfur subunit GlcF</fullName>
        <ecNumber evidence="7">1.1.99.14</ecNumber>
    </submittedName>
</protein>
<gene>
    <name evidence="7" type="ORF">MNBD_GAMMA16-881</name>
</gene>
<feature type="domain" description="4Fe-4S ferredoxin-type" evidence="6">
    <location>
        <begin position="62"/>
        <end position="86"/>
    </location>
</feature>
<organism evidence="7">
    <name type="scientific">hydrothermal vent metagenome</name>
    <dbReference type="NCBI Taxonomy" id="652676"/>
    <lineage>
        <taxon>unclassified sequences</taxon>
        <taxon>metagenomes</taxon>
        <taxon>ecological metagenomes</taxon>
    </lineage>
</organism>
<sequence length="420" mass="46813">MNAKTNPIEHKESIKKELDRCVMCGLCSDHCPTYKITGVEAESPRGRLALMNGLWNKELEADTPLLKHLDHCLGCRACEAVCPSQVNYGHLLDQTRAHLNATSDKNKNKMALRAMNLIAQGGSTIRLFFRLLWLTQRLKLPVIARKMGLLRVLKLDRLEGYLPSLQPRPKWKAVYYPKNECVGRVGLFLGCVAQEVDSQTLSASIRLLTKLGYEVHIPRMQNCCGALHLHAGYAEHADDLAQKNHHSFSQSGIQTIVSVASGCTTTLADSMNTINKKEGHADDTFRIKDINHFLLTENRLTSDLFAPLAQNIAIHDPCSLRQILKQQQAPYELLKLIPEVRISELPGNQYCCGAAGTHMITYPEKADLLRSSKIQALSNTQIIATSNIGCALHLAAGLRSRQNPIEVLHPVTILERQLRL</sequence>
<keyword evidence="3" id="KW-0677">Repeat</keyword>
<keyword evidence="7" id="KW-0560">Oxidoreductase</keyword>
<evidence type="ECO:0000259" key="6">
    <source>
        <dbReference type="PROSITE" id="PS51379"/>
    </source>
</evidence>
<dbReference type="Pfam" id="PF13183">
    <property type="entry name" value="Fer4_8"/>
    <property type="match status" value="1"/>
</dbReference>